<organism evidence="2 3">
    <name type="scientific">Dissostichus eleginoides</name>
    <name type="common">Patagonian toothfish</name>
    <name type="synonym">Dissostichus amissus</name>
    <dbReference type="NCBI Taxonomy" id="100907"/>
    <lineage>
        <taxon>Eukaryota</taxon>
        <taxon>Metazoa</taxon>
        <taxon>Chordata</taxon>
        <taxon>Craniata</taxon>
        <taxon>Vertebrata</taxon>
        <taxon>Euteleostomi</taxon>
        <taxon>Actinopterygii</taxon>
        <taxon>Neopterygii</taxon>
        <taxon>Teleostei</taxon>
        <taxon>Neoteleostei</taxon>
        <taxon>Acanthomorphata</taxon>
        <taxon>Eupercaria</taxon>
        <taxon>Perciformes</taxon>
        <taxon>Notothenioidei</taxon>
        <taxon>Nototheniidae</taxon>
        <taxon>Dissostichus</taxon>
    </lineage>
</organism>
<keyword evidence="2" id="KW-0560">Oxidoreductase</keyword>
<keyword evidence="2" id="KW-0503">Monooxygenase</keyword>
<feature type="region of interest" description="Disordered" evidence="1">
    <location>
        <begin position="1"/>
        <end position="68"/>
    </location>
</feature>
<comment type="caution">
    <text evidence="2">The sequence shown here is derived from an EMBL/GenBank/DDBJ whole genome shotgun (WGS) entry which is preliminary data.</text>
</comment>
<name>A0AAD9CIC0_DISEL</name>
<accession>A0AAD9CIC0</accession>
<evidence type="ECO:0000313" key="3">
    <source>
        <dbReference type="Proteomes" id="UP001228049"/>
    </source>
</evidence>
<dbReference type="AlphaFoldDB" id="A0AAD9CIC0"/>
<evidence type="ECO:0000256" key="1">
    <source>
        <dbReference type="SAM" id="MobiDB-lite"/>
    </source>
</evidence>
<dbReference type="GO" id="GO:0004497">
    <property type="term" value="F:monooxygenase activity"/>
    <property type="evidence" value="ECO:0007669"/>
    <property type="project" value="UniProtKB-KW"/>
</dbReference>
<dbReference type="Proteomes" id="UP001228049">
    <property type="component" value="Unassembled WGS sequence"/>
</dbReference>
<evidence type="ECO:0000313" key="2">
    <source>
        <dbReference type="EMBL" id="KAK1902965.1"/>
    </source>
</evidence>
<gene>
    <name evidence="2" type="ORF">KUDE01_005925</name>
</gene>
<proteinExistence type="predicted"/>
<reference evidence="2" key="1">
    <citation type="submission" date="2023-04" db="EMBL/GenBank/DDBJ databases">
        <title>Chromosome-level genome of Chaenocephalus aceratus.</title>
        <authorList>
            <person name="Park H."/>
        </authorList>
    </citation>
    <scope>NUCLEOTIDE SEQUENCE</scope>
    <source>
        <strain evidence="2">DE</strain>
        <tissue evidence="2">Muscle</tissue>
    </source>
</reference>
<sequence length="96" mass="10464">METGPSWGGRRRDPLGEDGDGTLLGRTETRRDPLGEDGDGTLLGRMETGPSRGGWRRDPLGEDGDGTLLGMAHGEVEARRRPRKCFPLSVMFVVIN</sequence>
<dbReference type="EMBL" id="JASDAP010000005">
    <property type="protein sequence ID" value="KAK1902965.1"/>
    <property type="molecule type" value="Genomic_DNA"/>
</dbReference>
<keyword evidence="3" id="KW-1185">Reference proteome</keyword>
<protein>
    <submittedName>
        <fullName evidence="2">Alkanesulfonate monooxygenase</fullName>
    </submittedName>
</protein>